<protein>
    <submittedName>
        <fullName evidence="2">S9 family peptidase</fullName>
    </submittedName>
</protein>
<keyword evidence="3" id="KW-1185">Reference proteome</keyword>
<dbReference type="Gene3D" id="2.120.10.30">
    <property type="entry name" value="TolB, C-terminal domain"/>
    <property type="match status" value="1"/>
</dbReference>
<dbReference type="InterPro" id="IPR029058">
    <property type="entry name" value="AB_hydrolase_fold"/>
</dbReference>
<dbReference type="PRINTS" id="PR00862">
    <property type="entry name" value="PROLIGOPTASE"/>
</dbReference>
<feature type="domain" description="Peptidase S9 prolyl oligopeptidase catalytic" evidence="1">
    <location>
        <begin position="448"/>
        <end position="660"/>
    </location>
</feature>
<dbReference type="Gene3D" id="3.40.50.1820">
    <property type="entry name" value="alpha/beta hydrolase"/>
    <property type="match status" value="1"/>
</dbReference>
<dbReference type="AlphaFoldDB" id="A0AAP2FZR6"/>
<accession>A0AAP2FZR6</accession>
<reference evidence="2 3" key="1">
    <citation type="journal article" date="2021" name="Microbiol. Resour. Announc.">
        <title>Draft Genome Sequence of Coralloluteibacterium stylophorae LMG 29479T.</title>
        <authorList>
            <person name="Karlyshev A.V."/>
            <person name="Kudryashova E.B."/>
            <person name="Ariskina E.V."/>
            <person name="Conroy A.P."/>
            <person name="Abidueva E.Y."/>
        </authorList>
    </citation>
    <scope>NUCLEOTIDE SEQUENCE [LARGE SCALE GENOMIC DNA]</scope>
    <source>
        <strain evidence="2 3">LMG 29479</strain>
    </source>
</reference>
<dbReference type="EMBL" id="JAGQFT020000011">
    <property type="protein sequence ID" value="MBS7458474.1"/>
    <property type="molecule type" value="Genomic_DNA"/>
</dbReference>
<dbReference type="GO" id="GO:0006508">
    <property type="term" value="P:proteolysis"/>
    <property type="evidence" value="ECO:0007669"/>
    <property type="project" value="InterPro"/>
</dbReference>
<dbReference type="InterPro" id="IPR050585">
    <property type="entry name" value="Xaa-Pro_dipeptidyl-ppase/CocE"/>
</dbReference>
<comment type="caution">
    <text evidence="2">The sequence shown here is derived from an EMBL/GenBank/DDBJ whole genome shotgun (WGS) entry which is preliminary data.</text>
</comment>
<evidence type="ECO:0000313" key="2">
    <source>
        <dbReference type="EMBL" id="MBS7458474.1"/>
    </source>
</evidence>
<dbReference type="InterPro" id="IPR001375">
    <property type="entry name" value="Peptidase_S9_cat"/>
</dbReference>
<dbReference type="InterPro" id="IPR011042">
    <property type="entry name" value="6-blade_b-propeller_TolB-like"/>
</dbReference>
<organism evidence="2 3">
    <name type="scientific">Coralloluteibacterium stylophorae</name>
    <dbReference type="NCBI Taxonomy" id="1776034"/>
    <lineage>
        <taxon>Bacteria</taxon>
        <taxon>Pseudomonadati</taxon>
        <taxon>Pseudomonadota</taxon>
        <taxon>Gammaproteobacteria</taxon>
        <taxon>Lysobacterales</taxon>
        <taxon>Lysobacteraceae</taxon>
        <taxon>Coralloluteibacterium</taxon>
    </lineage>
</organism>
<dbReference type="SUPFAM" id="SSF53474">
    <property type="entry name" value="alpha/beta-Hydrolases"/>
    <property type="match status" value="1"/>
</dbReference>
<name>A0AAP2FZR6_9GAMM</name>
<dbReference type="Pfam" id="PF00326">
    <property type="entry name" value="Peptidase_S9"/>
    <property type="match status" value="1"/>
</dbReference>
<dbReference type="Pfam" id="PF07676">
    <property type="entry name" value="PD40"/>
    <property type="match status" value="1"/>
</dbReference>
<dbReference type="Proteomes" id="UP000675747">
    <property type="component" value="Unassembled WGS sequence"/>
</dbReference>
<dbReference type="PANTHER" id="PTHR43056:SF5">
    <property type="entry name" value="PEPTIDASE S9 PROLYL OLIGOPEPTIDASE CATALYTIC DOMAIN-CONTAINING PROTEIN"/>
    <property type="match status" value="1"/>
</dbReference>
<dbReference type="SUPFAM" id="SSF82171">
    <property type="entry name" value="DPP6 N-terminal domain-like"/>
    <property type="match status" value="1"/>
</dbReference>
<proteinExistence type="predicted"/>
<dbReference type="PANTHER" id="PTHR43056">
    <property type="entry name" value="PEPTIDASE S9 PROLYL OLIGOPEPTIDASE"/>
    <property type="match status" value="1"/>
</dbReference>
<sequence>MRRAALLVLLACMGCAVRTPEIRSDAPATAAPQVAPYGSWRSPLSAEQVVAGTVTLGAPMLAGDDVLWLESRPGDARTVLVRARGDGAEDITPAPFSVRSRVHEYGGGAWTVVDDAVLFVNFADQGIYRQPLQPGAQPEPVARHDGLRYADGAWDARHARLIAVREDHRREGVAPANALVAVAMDGGERVLAEGHDFFASPALSADGRELAWLSWDQPQMPWDGTTLWRARLGADGGLEAVRRVAGGPEESVFQPQWAPDGSLVYVSDRSGWWNLYRDAGAGEDAALLPMQAEFGRAQWAFGMSTYAILDDGRIVATAQREDGSALGVLDPRTGAWREFALPWREIEGLRAARGQAVFIGGAPGQAPAVVRLDLADGEGTVLRRSSTLAVDPRDIAVAEPIRFPTGDGEIAHAFHYAPTNARFRGPDGERPPLLVLTHGGPTGSTSPTFNPRVQYWTTRGFAVVDVNYRGSQGFGRAYRRSLDGRWGVADVDDVVAAARFLVARGDVDGERLLIRGGSAGGYTTLAALAFRPGVFAAGASHYGIGDLETLARDTHKFEARYLDGLVAPYDRADPAAMALYAERSPVRHVERITSPLILFQGLEDRVVPPNQAETMYAAVRGRGLPVAYVPFAGEGHGFRQAKNIRRALEAELYFYGRVLGFAPADAIEPVAIENLPPR</sequence>
<evidence type="ECO:0000313" key="3">
    <source>
        <dbReference type="Proteomes" id="UP000675747"/>
    </source>
</evidence>
<dbReference type="GO" id="GO:0004252">
    <property type="term" value="F:serine-type endopeptidase activity"/>
    <property type="evidence" value="ECO:0007669"/>
    <property type="project" value="InterPro"/>
</dbReference>
<dbReference type="RefSeq" id="WP_213173841.1">
    <property type="nucleotide sequence ID" value="NZ_JAGQFT020000011.1"/>
</dbReference>
<dbReference type="InterPro" id="IPR002470">
    <property type="entry name" value="Peptidase_S9A"/>
</dbReference>
<dbReference type="InterPro" id="IPR011659">
    <property type="entry name" value="WD40"/>
</dbReference>
<gene>
    <name evidence="2" type="ORF">KB893_015150</name>
</gene>
<evidence type="ECO:0000259" key="1">
    <source>
        <dbReference type="Pfam" id="PF00326"/>
    </source>
</evidence>